<protein>
    <recommendedName>
        <fullName evidence="3">Rna-directed dna polymerase from mobile element jockey-like</fullName>
    </recommendedName>
</protein>
<dbReference type="EMBL" id="SWJQ01000102">
    <property type="protein sequence ID" value="TRZ22320.1"/>
    <property type="molecule type" value="Genomic_DNA"/>
</dbReference>
<reference evidence="1" key="1">
    <citation type="submission" date="2019-04" db="EMBL/GenBank/DDBJ databases">
        <title>Genome assembly of Zosterops borbonicus 15179.</title>
        <authorList>
            <person name="Leroy T."/>
            <person name="Anselmetti Y."/>
            <person name="Tilak M.-K."/>
            <person name="Nabholz B."/>
        </authorList>
    </citation>
    <scope>NUCLEOTIDE SEQUENCE</scope>
    <source>
        <strain evidence="1">HGM_15179</strain>
        <tissue evidence="1">Muscle</tissue>
    </source>
</reference>
<name>A0A8K1GNH6_9PASS</name>
<evidence type="ECO:0008006" key="3">
    <source>
        <dbReference type="Google" id="ProtNLM"/>
    </source>
</evidence>
<dbReference type="Proteomes" id="UP000796761">
    <property type="component" value="Unassembled WGS sequence"/>
</dbReference>
<organism evidence="1 2">
    <name type="scientific">Zosterops borbonicus</name>
    <dbReference type="NCBI Taxonomy" id="364589"/>
    <lineage>
        <taxon>Eukaryota</taxon>
        <taxon>Metazoa</taxon>
        <taxon>Chordata</taxon>
        <taxon>Craniata</taxon>
        <taxon>Vertebrata</taxon>
        <taxon>Euteleostomi</taxon>
        <taxon>Archelosauria</taxon>
        <taxon>Archosauria</taxon>
        <taxon>Dinosauria</taxon>
        <taxon>Saurischia</taxon>
        <taxon>Theropoda</taxon>
        <taxon>Coelurosauria</taxon>
        <taxon>Aves</taxon>
        <taxon>Neognathae</taxon>
        <taxon>Neoaves</taxon>
        <taxon>Telluraves</taxon>
        <taxon>Australaves</taxon>
        <taxon>Passeriformes</taxon>
        <taxon>Sylvioidea</taxon>
        <taxon>Zosteropidae</taxon>
        <taxon>Zosterops</taxon>
    </lineage>
</organism>
<dbReference type="OrthoDB" id="10519178at2759"/>
<comment type="caution">
    <text evidence="1">The sequence shown here is derived from an EMBL/GenBank/DDBJ whole genome shotgun (WGS) entry which is preliminary data.</text>
</comment>
<dbReference type="AlphaFoldDB" id="A0A8K1GNH6"/>
<dbReference type="PANTHER" id="PTHR33332">
    <property type="entry name" value="REVERSE TRANSCRIPTASE DOMAIN-CONTAINING PROTEIN"/>
    <property type="match status" value="1"/>
</dbReference>
<evidence type="ECO:0000313" key="2">
    <source>
        <dbReference type="Proteomes" id="UP000796761"/>
    </source>
</evidence>
<proteinExistence type="predicted"/>
<gene>
    <name evidence="1" type="ORF">HGM15179_004781</name>
</gene>
<accession>A0A8K1GNH6</accession>
<evidence type="ECO:0000313" key="1">
    <source>
        <dbReference type="EMBL" id="TRZ22320.1"/>
    </source>
</evidence>
<keyword evidence="2" id="KW-1185">Reference proteome</keyword>
<sequence>MKFNKAECKVLHMGWGNPQYLCRVEDEWIESSPEESLGILDDLLETYNSQQIPLAIAAYTGDTQRSLCSRTFPMLAAWELESISRVVSSTGCFQSPRISPDFHDFKYHGEWLGNYTSQFPQDSRTRLTRSHRLRTLTRPANCTPIPGEQEILEMISSLLCDGQEDEGIECTLSKFADDTKLSGAVDTPGGWDVIQRDLDKLKNLMRFNKTKCKMLHLVQGNPWYQSRLRDEQTESSPAETWGCCCMKGWM</sequence>